<sequence>MIDDIIVGHIYQSSNGHPYKVEGRAEHGQNPEDKWVQLHNLTDTPLYAKGYKFSLREPVFKEVFSVYTEGEYHEHNVKASSEMPPLRSCILPLLG</sequence>
<accession>A0AAE8C4Y6</accession>
<reference evidence="1 2" key="1">
    <citation type="submission" date="2021-06" db="EMBL/GenBank/DDBJ databases">
        <title>Complete genome sequence of Erwinia phage pEa_SNUABM_35.</title>
        <authorList>
            <person name="Kim S.G."/>
            <person name="Park S.C."/>
        </authorList>
    </citation>
    <scope>NUCLEOTIDE SEQUENCE [LARGE SCALE GENOMIC DNA]</scope>
</reference>
<gene>
    <name evidence="1" type="ORF">pEaSNUABM35_00021</name>
</gene>
<evidence type="ECO:0000313" key="2">
    <source>
        <dbReference type="Proteomes" id="UP000827806"/>
    </source>
</evidence>
<protein>
    <submittedName>
        <fullName evidence="1">Uncharacterized protein</fullName>
    </submittedName>
</protein>
<name>A0AAE8C4Y6_9CAUD</name>
<dbReference type="Proteomes" id="UP000827806">
    <property type="component" value="Segment"/>
</dbReference>
<dbReference type="EMBL" id="MZ443788">
    <property type="protein sequence ID" value="QZE59938.1"/>
    <property type="molecule type" value="Genomic_DNA"/>
</dbReference>
<keyword evidence="2" id="KW-1185">Reference proteome</keyword>
<proteinExistence type="predicted"/>
<evidence type="ECO:0000313" key="1">
    <source>
        <dbReference type="EMBL" id="QZE59938.1"/>
    </source>
</evidence>
<organism evidence="1 2">
    <name type="scientific">Erwinia phage pEa_SNUABM_35</name>
    <dbReference type="NCBI Taxonomy" id="2869557"/>
    <lineage>
        <taxon>Viruses</taxon>
        <taxon>Duplodnaviria</taxon>
        <taxon>Heunggongvirae</taxon>
        <taxon>Uroviricota</taxon>
        <taxon>Caudoviricetes</taxon>
        <taxon>Alexandravirus</taxon>
        <taxon>Alexandravirus SNUABM35</taxon>
    </lineage>
</organism>